<organism evidence="4 5">
    <name type="scientific">Durusdinium trenchii</name>
    <dbReference type="NCBI Taxonomy" id="1381693"/>
    <lineage>
        <taxon>Eukaryota</taxon>
        <taxon>Sar</taxon>
        <taxon>Alveolata</taxon>
        <taxon>Dinophyceae</taxon>
        <taxon>Suessiales</taxon>
        <taxon>Symbiodiniaceae</taxon>
        <taxon>Durusdinium</taxon>
    </lineage>
</organism>
<dbReference type="Gene3D" id="1.10.287.1490">
    <property type="match status" value="1"/>
</dbReference>
<keyword evidence="5" id="KW-1185">Reference proteome</keyword>
<dbReference type="PROSITE" id="PS50053">
    <property type="entry name" value="UBIQUITIN_2"/>
    <property type="match status" value="1"/>
</dbReference>
<dbReference type="PANTHER" id="PTHR13593">
    <property type="match status" value="1"/>
</dbReference>
<dbReference type="EMBL" id="CAXAMM010000780">
    <property type="protein sequence ID" value="CAK8988882.1"/>
    <property type="molecule type" value="Genomic_DNA"/>
</dbReference>
<evidence type="ECO:0000313" key="5">
    <source>
        <dbReference type="Proteomes" id="UP001642464"/>
    </source>
</evidence>
<dbReference type="Proteomes" id="UP001642464">
    <property type="component" value="Unassembled WGS sequence"/>
</dbReference>
<dbReference type="PANTHER" id="PTHR13593:SF113">
    <property type="entry name" value="SI:DKEY-266F7.9"/>
    <property type="match status" value="1"/>
</dbReference>
<name>A0ABP0HFV1_9DINO</name>
<reference evidence="4 5" key="1">
    <citation type="submission" date="2024-02" db="EMBL/GenBank/DDBJ databases">
        <authorList>
            <person name="Chen Y."/>
            <person name="Shah S."/>
            <person name="Dougan E. K."/>
            <person name="Thang M."/>
            <person name="Chan C."/>
        </authorList>
    </citation>
    <scope>NUCLEOTIDE SEQUENCE [LARGE SCALE GENOMIC DNA]</scope>
</reference>
<feature type="compositionally biased region" description="Low complexity" evidence="2">
    <location>
        <begin position="165"/>
        <end position="180"/>
    </location>
</feature>
<feature type="domain" description="Ubiquitin-like" evidence="3">
    <location>
        <begin position="23"/>
        <end position="79"/>
    </location>
</feature>
<accession>A0ABP0HFV1</accession>
<evidence type="ECO:0000259" key="3">
    <source>
        <dbReference type="PROSITE" id="PS50053"/>
    </source>
</evidence>
<evidence type="ECO:0000313" key="4">
    <source>
        <dbReference type="EMBL" id="CAK8988882.1"/>
    </source>
</evidence>
<gene>
    <name evidence="4" type="ORF">SCF082_LOCUS1564</name>
</gene>
<evidence type="ECO:0000256" key="1">
    <source>
        <dbReference type="SAM" id="Coils"/>
    </source>
</evidence>
<dbReference type="SUPFAM" id="SSF51695">
    <property type="entry name" value="PLC-like phosphodiesterases"/>
    <property type="match status" value="1"/>
</dbReference>
<feature type="coiled-coil region" evidence="1">
    <location>
        <begin position="374"/>
        <end position="415"/>
    </location>
</feature>
<comment type="caution">
    <text evidence="4">The sequence shown here is derived from an EMBL/GenBank/DDBJ whole genome shotgun (WGS) entry which is preliminary data.</text>
</comment>
<dbReference type="Gene3D" id="3.10.20.90">
    <property type="entry name" value="Phosphatidylinositol 3-kinase Catalytic Subunit, Chain A, domain 1"/>
    <property type="match status" value="1"/>
</dbReference>
<feature type="region of interest" description="Disordered" evidence="2">
    <location>
        <begin position="223"/>
        <end position="243"/>
    </location>
</feature>
<feature type="coiled-coil region" evidence="1">
    <location>
        <begin position="455"/>
        <end position="513"/>
    </location>
</feature>
<proteinExistence type="predicted"/>
<protein>
    <submittedName>
        <fullName evidence="4">PI-PLC X domain-containing protein 1</fullName>
    </submittedName>
</protein>
<evidence type="ECO:0000256" key="2">
    <source>
        <dbReference type="SAM" id="MobiDB-lite"/>
    </source>
</evidence>
<dbReference type="SUPFAM" id="SSF54236">
    <property type="entry name" value="Ubiquitin-like"/>
    <property type="match status" value="1"/>
</dbReference>
<sequence>MAATLVEAMSDLTLKEPETKESMMVEFKVAGLKNFQLELEKDAKVRDVKKMAHMACNIEPEHMRLIYNSRQLKDWDTLECYKGDLPIQVFFTAGHSALLGGVGGTGGGPRGGHGAQPQKHPFSAPVRGLPGSKGLRSSRVSGRPGGMALIRKYGIMMKRADAEAPRSPADDSSSSPVSPSLEAELVEWRRKVLSQRENIAQSERERGELRAEVERLQQKVASLTSERDRLSRGGAVQDAEERNHDLEAKLETLKQQRAEIESGLAQQEAQLAEARRSAAQAAEEANVAAKELHEEEARLEKQRQALAAAQAAADAAQRRLESMVSVEDVQRCEKETKSYREALVSVDKEARQLRLALADALSSGTDLSMAKHELEVLKDAQESASQRVKALESVNEQLEKRIAQVEADIAALHKGTVDLRSEEDLMREVIVSQSEQLLRRVEDLTAEEKLAAEDRRQLLATAAQLGAEVEKAEARVARQTELEDQCTQLDAAQQTLSAEVERLRRTNDALCQQVLGPDGEGPFAGALQQVSVLDGEEDQLIRDEIGRLVRGQLLLTTQAGSVKGDAAALALRLQQLLAEREEAFWVERQRLSDHITSLERTHGTGRTSNLLRHYESAVRAGTEPASGAGLVTGGLRRLRQTIGAEYRRVANVSIAMVGLGRATTRVATLVIVTASPDWMAEHFEILQHRTLLEITLPGSHNSGNYQGGLHADLLHVIIGGFGLCESDYKYGEYLGSASSHLLQESGRPLLSQAEFDRRMIPWNINHFRPINAQLSEGVRFLHLKICNFGAPGAPTMDLGTVHFQHRGYTTRETVASTLQELRAFLDAHPKEIVILGFNNLHNRASKSFGEMDIAALAVALETSIGGHGGKASKAEVF</sequence>
<dbReference type="InterPro" id="IPR029071">
    <property type="entry name" value="Ubiquitin-like_domsf"/>
</dbReference>
<dbReference type="Pfam" id="PF00240">
    <property type="entry name" value="ubiquitin"/>
    <property type="match status" value="1"/>
</dbReference>
<dbReference type="InterPro" id="IPR051057">
    <property type="entry name" value="PI-PLC_domain"/>
</dbReference>
<dbReference type="InterPro" id="IPR000626">
    <property type="entry name" value="Ubiquitin-like_dom"/>
</dbReference>
<feature type="region of interest" description="Disordered" evidence="2">
    <location>
        <begin position="160"/>
        <end position="180"/>
    </location>
</feature>
<dbReference type="InterPro" id="IPR017946">
    <property type="entry name" value="PLC-like_Pdiesterase_TIM-brl"/>
</dbReference>
<dbReference type="Gene3D" id="3.20.20.190">
    <property type="entry name" value="Phosphatidylinositol (PI) phosphodiesterase"/>
    <property type="match status" value="1"/>
</dbReference>
<keyword evidence="1" id="KW-0175">Coiled coil</keyword>
<feature type="region of interest" description="Disordered" evidence="2">
    <location>
        <begin position="102"/>
        <end position="144"/>
    </location>
</feature>
<feature type="compositionally biased region" description="Gly residues" evidence="2">
    <location>
        <begin position="102"/>
        <end position="114"/>
    </location>
</feature>